<evidence type="ECO:0000256" key="4">
    <source>
        <dbReference type="PROSITE-ProRule" id="PRU00221"/>
    </source>
</evidence>
<dbReference type="InterPro" id="IPR019775">
    <property type="entry name" value="WD40_repeat_CS"/>
</dbReference>
<feature type="region of interest" description="Disordered" evidence="5">
    <location>
        <begin position="1270"/>
        <end position="1292"/>
    </location>
</feature>
<keyword evidence="3" id="KW-0677">Repeat</keyword>
<reference evidence="8" key="1">
    <citation type="submission" date="2022-11" db="EMBL/GenBank/DDBJ databases">
        <title>Centuries of genome instability and evolution in soft-shell clam transmissible cancer (bioRxiv).</title>
        <authorList>
            <person name="Hart S.F.M."/>
            <person name="Yonemitsu M.A."/>
            <person name="Giersch R.M."/>
            <person name="Beal B.F."/>
            <person name="Arriagada G."/>
            <person name="Davis B.W."/>
            <person name="Ostrander E.A."/>
            <person name="Goff S.P."/>
            <person name="Metzger M.J."/>
        </authorList>
    </citation>
    <scope>NUCLEOTIDE SEQUENCE</scope>
    <source>
        <strain evidence="8">MELC-2E11</strain>
        <tissue evidence="8">Siphon/mantle</tissue>
    </source>
</reference>
<dbReference type="InterPro" id="IPR055439">
    <property type="entry name" value="Beta-prop_EML_1st"/>
</dbReference>
<evidence type="ECO:0000256" key="3">
    <source>
        <dbReference type="ARBA" id="ARBA00022737"/>
    </source>
</evidence>
<dbReference type="InterPro" id="IPR036322">
    <property type="entry name" value="WD40_repeat_dom_sf"/>
</dbReference>
<dbReference type="Pfam" id="PF23414">
    <property type="entry name" value="Beta-prop_EML_2"/>
    <property type="match status" value="3"/>
</dbReference>
<feature type="domain" description="EML-like first beta-propeller" evidence="6">
    <location>
        <begin position="53"/>
        <end position="306"/>
    </location>
</feature>
<feature type="repeat" description="WD" evidence="4">
    <location>
        <begin position="1882"/>
        <end position="1917"/>
    </location>
</feature>
<keyword evidence="2 4" id="KW-0853">WD repeat</keyword>
<feature type="domain" description="EML-like second beta-propeller" evidence="7">
    <location>
        <begin position="1650"/>
        <end position="1916"/>
    </location>
</feature>
<accession>A0ABY7FA03</accession>
<dbReference type="EMBL" id="CP111022">
    <property type="protein sequence ID" value="WAR18910.1"/>
    <property type="molecule type" value="Genomic_DNA"/>
</dbReference>
<feature type="repeat" description="WD" evidence="4">
    <location>
        <begin position="145"/>
        <end position="178"/>
    </location>
</feature>
<dbReference type="InterPro" id="IPR050630">
    <property type="entry name" value="WD_repeat_EMAP"/>
</dbReference>
<feature type="repeat" description="WD" evidence="4">
    <location>
        <begin position="1230"/>
        <end position="1272"/>
    </location>
</feature>
<feature type="domain" description="EML-like first beta-propeller" evidence="6">
    <location>
        <begin position="715"/>
        <end position="978"/>
    </location>
</feature>
<feature type="repeat" description="WD" evidence="4">
    <location>
        <begin position="329"/>
        <end position="361"/>
    </location>
</feature>
<dbReference type="InterPro" id="IPR055442">
    <property type="entry name" value="Beta-prop_EML-like_2nd"/>
</dbReference>
<dbReference type="InterPro" id="IPR015943">
    <property type="entry name" value="WD40/YVTN_repeat-like_dom_sf"/>
</dbReference>
<feature type="repeat" description="WD" evidence="4">
    <location>
        <begin position="1415"/>
        <end position="1456"/>
    </location>
</feature>
<feature type="repeat" description="WD" evidence="4">
    <location>
        <begin position="997"/>
        <end position="1031"/>
    </location>
</feature>
<feature type="domain" description="EML-like second beta-propeller" evidence="7">
    <location>
        <begin position="327"/>
        <end position="591"/>
    </location>
</feature>
<dbReference type="PROSITE" id="PS50082">
    <property type="entry name" value="WD_REPEATS_2"/>
    <property type="match status" value="9"/>
</dbReference>
<feature type="region of interest" description="Disordered" evidence="5">
    <location>
        <begin position="598"/>
        <end position="627"/>
    </location>
</feature>
<dbReference type="Pfam" id="PF23409">
    <property type="entry name" value="Beta-prop_EML"/>
    <property type="match status" value="3"/>
</dbReference>
<dbReference type="Gene3D" id="2.130.10.10">
    <property type="entry name" value="YVTN repeat-like/Quinoprotein amine dehydrogenase"/>
    <property type="match status" value="6"/>
</dbReference>
<dbReference type="InterPro" id="IPR011047">
    <property type="entry name" value="Quinoprotein_ADH-like_sf"/>
</dbReference>
<feature type="repeat" description="WD" evidence="4">
    <location>
        <begin position="232"/>
        <end position="264"/>
    </location>
</feature>
<evidence type="ECO:0000256" key="2">
    <source>
        <dbReference type="ARBA" id="ARBA00022574"/>
    </source>
</evidence>
<dbReference type="SMART" id="SM00320">
    <property type="entry name" value="WD40"/>
    <property type="match status" value="29"/>
</dbReference>
<dbReference type="PROSITE" id="PS50294">
    <property type="entry name" value="WD_REPEATS_REGION"/>
    <property type="match status" value="2"/>
</dbReference>
<proteinExistence type="inferred from homology"/>
<feature type="compositionally biased region" description="Acidic residues" evidence="5">
    <location>
        <begin position="1276"/>
        <end position="1292"/>
    </location>
</feature>
<organism evidence="8 9">
    <name type="scientific">Mya arenaria</name>
    <name type="common">Soft-shell clam</name>
    <dbReference type="NCBI Taxonomy" id="6604"/>
    <lineage>
        <taxon>Eukaryota</taxon>
        <taxon>Metazoa</taxon>
        <taxon>Spiralia</taxon>
        <taxon>Lophotrochozoa</taxon>
        <taxon>Mollusca</taxon>
        <taxon>Bivalvia</taxon>
        <taxon>Autobranchia</taxon>
        <taxon>Heteroconchia</taxon>
        <taxon>Euheterodonta</taxon>
        <taxon>Imparidentia</taxon>
        <taxon>Neoheterodontei</taxon>
        <taxon>Myida</taxon>
        <taxon>Myoidea</taxon>
        <taxon>Myidae</taxon>
        <taxon>Mya</taxon>
    </lineage>
</organism>
<protein>
    <submittedName>
        <fullName evidence="8">EMAL6-like protein</fullName>
    </submittedName>
</protein>
<evidence type="ECO:0000259" key="6">
    <source>
        <dbReference type="Pfam" id="PF23409"/>
    </source>
</evidence>
<evidence type="ECO:0000256" key="5">
    <source>
        <dbReference type="SAM" id="MobiDB-lite"/>
    </source>
</evidence>
<dbReference type="CDD" id="cd00200">
    <property type="entry name" value="WD40"/>
    <property type="match status" value="1"/>
</dbReference>
<evidence type="ECO:0000256" key="1">
    <source>
        <dbReference type="ARBA" id="ARBA00006489"/>
    </source>
</evidence>
<dbReference type="PANTHER" id="PTHR13720">
    <property type="entry name" value="WD-40 REPEAT PROTEIN"/>
    <property type="match status" value="1"/>
</dbReference>
<gene>
    <name evidence="8" type="ORF">MAR_000748</name>
</gene>
<dbReference type="SUPFAM" id="SSF50998">
    <property type="entry name" value="Quinoprotein alcohol dehydrogenase-like"/>
    <property type="match status" value="1"/>
</dbReference>
<dbReference type="PANTHER" id="PTHR13720:SF33">
    <property type="entry name" value="HELP DOMAIN-CONTAINING PROTEIN"/>
    <property type="match status" value="1"/>
</dbReference>
<evidence type="ECO:0000313" key="9">
    <source>
        <dbReference type="Proteomes" id="UP001164746"/>
    </source>
</evidence>
<feature type="domain" description="EML-like second beta-propeller" evidence="7">
    <location>
        <begin position="997"/>
        <end position="1263"/>
    </location>
</feature>
<feature type="repeat" description="WD" evidence="4">
    <location>
        <begin position="1662"/>
        <end position="1684"/>
    </location>
</feature>
<dbReference type="InterPro" id="IPR005108">
    <property type="entry name" value="HELP"/>
</dbReference>
<feature type="repeat" description="WD" evidence="4">
    <location>
        <begin position="558"/>
        <end position="590"/>
    </location>
</feature>
<evidence type="ECO:0000313" key="8">
    <source>
        <dbReference type="EMBL" id="WAR18910.1"/>
    </source>
</evidence>
<dbReference type="Pfam" id="PF03451">
    <property type="entry name" value="HELP"/>
    <property type="match status" value="3"/>
</dbReference>
<comment type="similarity">
    <text evidence="1">Belongs to the WD repeat EMAP family.</text>
</comment>
<dbReference type="SUPFAM" id="SSF101898">
    <property type="entry name" value="NHL repeat"/>
    <property type="match status" value="1"/>
</dbReference>
<name>A0ABY7FA03_MYAAR</name>
<dbReference type="InterPro" id="IPR001680">
    <property type="entry name" value="WD40_rpt"/>
</dbReference>
<dbReference type="Proteomes" id="UP001164746">
    <property type="component" value="Chromosome 11"/>
</dbReference>
<dbReference type="SUPFAM" id="SSF50978">
    <property type="entry name" value="WD40 repeat-like"/>
    <property type="match status" value="4"/>
</dbReference>
<dbReference type="PROSITE" id="PS00678">
    <property type="entry name" value="WD_REPEATS_1"/>
    <property type="match status" value="2"/>
</dbReference>
<keyword evidence="9" id="KW-1185">Reference proteome</keyword>
<evidence type="ECO:0000259" key="7">
    <source>
        <dbReference type="Pfam" id="PF23414"/>
    </source>
</evidence>
<sequence>MGEKTAPNSQLRLEWVYGYRGHQCRNNLFYTGAKDIVYFVAGVGIVYNPRENRQRFFLGHDDDIFLTLHPDKNQVATGQTGKDPYICVWDSNTLATQSILKGGPKNGIGAVSFDREGQRLVSVGLDPHATIHVWEWRKGKVIATVRGHTDRVFDIKFSPYQENLIVSCGVKHIKFWNLCGNALTASKGIFGKEGEIQTVLCVCAGSNDTTYSGTLSGDVYIWRGNRLDRIVQAAHKGAIYTLDMTDEGFSSGGKDGTVRLWDLDFKPIATINLSSSKDGYKGLCVRSVCWRGERVLVGTQDSEIFEVGAHGQEMPRCLVQGHAEGELWALAVHPRKPVFATGSDDQTLRIWSMNNFEILSKTTMEQKIRSCAFDNDGGQLAVGLMDGSFMVLKSRDLSEVIHIKDRKEVLHEMKFSPCGKFLAVASNDNFVDIYSVEQRYKRVGTCSGNSSFITHIDWSEDSKYLQTNSGAAERLVFKMPTGKQATNKDELSAIHWSTFTGVLGQEVNGIWEKYTDTNDVNAVDTNYEGKVAVTGDDFGLVKLFKFPCLKKGAKFRKYVGHSAHVTNVRFSQDKQRVISTGGGDHAVFQWRFLAEGTTENDIGDPQQGFVDSNSEESDSDLSDVGAVDSDLEQEKQVSYGRNVYREDLIKMKALMKEELGGGKKRKTAPTNSLKLEFVHGYRGYDCRNNLFYAQSGEIIYHVAAVGIVYNREKNTQRFYLEHTDDILCLSIHPLKDLIATGQVGRDPSVHVWDVETLKTVAVLKGQHERGVCAVDFSGDGKKLVSVGLDDNHSIVIWDWRKGEKLATTRGHKDKIFVVKWNPFDPNKLISVGIKHIKFWTQAGGGFTSSRGTFGKIAKNCDMLCLAFGKTADLVYSGGSDGNVFVWAGTNLQKTVKAHEGPLFAMHSLDKGFVTGGKDGVIGLWDDQFERCLKTYAIKQETLSAESRGVLLRDSPAVRAIVLGHGKILVGTKNGEILEVDKSGPITLLTQGHLEGEVWGVAVHPVKDFCATVSDDKTLRVWDMTDAHRLVNFKLLPQGARCVDFSPDGKFLAVGLRDGSFTVVNSDTMNEVVSMHHRKEEIADIKFSPDTGKYLAVGSHDNFVDIYNVLGQKRVGTCKGASSYITHVDWDKQGKVLIVNSGAKEQLFFEAPRGRRITLKNQEIERFGWHTWTSVCGASCEGLWPPKSDVTDINATCTTKDMSVIATADDFGFVKLFNYPAKGKFSKYKKYVGHSAHVTNCMFSAGDKKLVTTGGADTSVMVWTHISGQERTTACGDSDDSDTDSEEEGGYDSDVEWEKNMDYTSKIYANPIKEKDGVKRAEIPATSGGKRRKTTQVNDLQLEYIYGYRGFDSRNNLHYVNDGAQSFYLKHTDDIICLAVNQHPKFKNIAASGQIGNPPSIHIWSTATKETLSILRGEHSKGVCSVDFSCTGKYVVSVGLEHSVTVWRWQDGQKLATAKGHNQRIFRAEFRPDSDSQFVTVGVKHVKFWTVAGNQIVGKRGVLTDAGAGTNIKKLQTMLSIGFGANNVTYTGAMSGDVYVWKDQILQRLVQKAHSGPVFSMFTTLRDGLIVTGGKEMPSKDNGPVKLWDQEMKRCRAFPLRDHGSKADVVKSVCRIKGKILVGTKDNDVIEIGEKNGAAHTLVGGHAEGEVWGLDRHPTLPQVITASFDGTVRIWDIQTKALVAKLSVGAARCVSYSPDGEMIAVGLKNGEFLVLMANGLKMWGKRRDRAGAINDISPNGKYLAVGSEDSCVDFYDISKGPSLQRTGYCKGIPSFVIQLDFSADSQYIRVSTGAYVHQVFAVPAGTLVEDKKIVDKITWASWTSVLGEEVVGIWPRDADKADVNCAHLSHTGTAFATGDDSGHVKLFNFPCAEKYEVAPHKMYGGHSAHVTNVRFTADDKYLVSTGGDDCCVFVWKCI</sequence>
<feature type="domain" description="EML-like first beta-propeller" evidence="6">
    <location>
        <begin position="1364"/>
        <end position="1630"/>
    </location>
</feature>